<dbReference type="FunFam" id="2.60.40.420:FF:000021">
    <property type="entry name" value="Extracellular dihydrogeodin oxidase/laccase"/>
    <property type="match status" value="1"/>
</dbReference>
<dbReference type="PROSITE" id="PS00079">
    <property type="entry name" value="MULTICOPPER_OXIDASE1"/>
    <property type="match status" value="1"/>
</dbReference>
<feature type="domain" description="Plastocyanin-like" evidence="9">
    <location>
        <begin position="401"/>
        <end position="523"/>
    </location>
</feature>
<dbReference type="AlphaFoldDB" id="A0A6A6ATJ5"/>
<dbReference type="PANTHER" id="PTHR11709">
    <property type="entry name" value="MULTI-COPPER OXIDASE"/>
    <property type="match status" value="1"/>
</dbReference>
<dbReference type="PROSITE" id="PS00080">
    <property type="entry name" value="MULTICOPPER_OXIDASE2"/>
    <property type="match status" value="1"/>
</dbReference>
<dbReference type="EMBL" id="ML977497">
    <property type="protein sequence ID" value="KAF2134508.1"/>
    <property type="molecule type" value="Genomic_DNA"/>
</dbReference>
<dbReference type="CDD" id="cd13880">
    <property type="entry name" value="CuRO_2_MaLCC_like"/>
    <property type="match status" value="1"/>
</dbReference>
<dbReference type="Proteomes" id="UP000799771">
    <property type="component" value="Unassembled WGS sequence"/>
</dbReference>
<dbReference type="InterPro" id="IPR002355">
    <property type="entry name" value="Cu_oxidase_Cu_BS"/>
</dbReference>
<feature type="domain" description="Plastocyanin-like" evidence="8">
    <location>
        <begin position="190"/>
        <end position="331"/>
    </location>
</feature>
<evidence type="ECO:0000259" key="10">
    <source>
        <dbReference type="Pfam" id="PF07732"/>
    </source>
</evidence>
<dbReference type="OrthoDB" id="2121828at2759"/>
<evidence type="ECO:0000313" key="12">
    <source>
        <dbReference type="Proteomes" id="UP000799771"/>
    </source>
</evidence>
<evidence type="ECO:0000256" key="5">
    <source>
        <dbReference type="ARBA" id="ARBA00023008"/>
    </source>
</evidence>
<evidence type="ECO:0000259" key="9">
    <source>
        <dbReference type="Pfam" id="PF07731"/>
    </source>
</evidence>
<evidence type="ECO:0000256" key="6">
    <source>
        <dbReference type="ARBA" id="ARBA00023180"/>
    </source>
</evidence>
<keyword evidence="12" id="KW-1185">Reference proteome</keyword>
<keyword evidence="6" id="KW-0325">Glycoprotein</keyword>
<dbReference type="PANTHER" id="PTHR11709:SF502">
    <property type="entry name" value="MULTICOPPER OXIDASE"/>
    <property type="match status" value="1"/>
</dbReference>
<keyword evidence="5" id="KW-0186">Copper</keyword>
<keyword evidence="2" id="KW-0479">Metal-binding</keyword>
<keyword evidence="3" id="KW-0677">Repeat</keyword>
<comment type="similarity">
    <text evidence="1">Belongs to the multicopper oxidase family.</text>
</comment>
<proteinExistence type="inferred from homology"/>
<evidence type="ECO:0000256" key="1">
    <source>
        <dbReference type="ARBA" id="ARBA00010609"/>
    </source>
</evidence>
<dbReference type="Pfam" id="PF07731">
    <property type="entry name" value="Cu-oxidase_2"/>
    <property type="match status" value="1"/>
</dbReference>
<dbReference type="Pfam" id="PF00394">
    <property type="entry name" value="Cu-oxidase"/>
    <property type="match status" value="1"/>
</dbReference>
<keyword evidence="4" id="KW-0560">Oxidoreductase</keyword>
<evidence type="ECO:0000256" key="3">
    <source>
        <dbReference type="ARBA" id="ARBA00022737"/>
    </source>
</evidence>
<dbReference type="InterPro" id="IPR008972">
    <property type="entry name" value="Cupredoxin"/>
</dbReference>
<dbReference type="SUPFAM" id="SSF49503">
    <property type="entry name" value="Cupredoxins"/>
    <property type="match status" value="3"/>
</dbReference>
<dbReference type="InterPro" id="IPR033138">
    <property type="entry name" value="Cu_oxidase_CS"/>
</dbReference>
<dbReference type="FunFam" id="2.60.40.420:FF:000038">
    <property type="entry name" value="Extracellular dihydrogeodin oxidase/laccase"/>
    <property type="match status" value="1"/>
</dbReference>
<dbReference type="CDD" id="cd13854">
    <property type="entry name" value="CuRO_1_MaLCC_like"/>
    <property type="match status" value="1"/>
</dbReference>
<evidence type="ECO:0000313" key="11">
    <source>
        <dbReference type="EMBL" id="KAF2134508.1"/>
    </source>
</evidence>
<dbReference type="RefSeq" id="XP_033528895.1">
    <property type="nucleotide sequence ID" value="XM_033663030.1"/>
</dbReference>
<evidence type="ECO:0000259" key="8">
    <source>
        <dbReference type="Pfam" id="PF00394"/>
    </source>
</evidence>
<name>A0A6A6ATJ5_9PLEO</name>
<dbReference type="InterPro" id="IPR001117">
    <property type="entry name" value="Cu-oxidase_2nd"/>
</dbReference>
<dbReference type="GO" id="GO:0016491">
    <property type="term" value="F:oxidoreductase activity"/>
    <property type="evidence" value="ECO:0007669"/>
    <property type="project" value="UniProtKB-KW"/>
</dbReference>
<dbReference type="InterPro" id="IPR011707">
    <property type="entry name" value="Cu-oxidase-like_N"/>
</dbReference>
<dbReference type="GO" id="GO:0005507">
    <property type="term" value="F:copper ion binding"/>
    <property type="evidence" value="ECO:0007669"/>
    <property type="project" value="InterPro"/>
</dbReference>
<evidence type="ECO:0000256" key="7">
    <source>
        <dbReference type="SAM" id="MobiDB-lite"/>
    </source>
</evidence>
<accession>A0A6A6ATJ5</accession>
<dbReference type="Gene3D" id="2.60.40.420">
    <property type="entry name" value="Cupredoxins - blue copper proteins"/>
    <property type="match status" value="3"/>
</dbReference>
<evidence type="ECO:0000256" key="4">
    <source>
        <dbReference type="ARBA" id="ARBA00023002"/>
    </source>
</evidence>
<dbReference type="InterPro" id="IPR045087">
    <property type="entry name" value="Cu-oxidase_fam"/>
</dbReference>
<gene>
    <name evidence="11" type="ORF">P153DRAFT_279680</name>
</gene>
<feature type="region of interest" description="Disordered" evidence="7">
    <location>
        <begin position="1"/>
        <end position="32"/>
    </location>
</feature>
<feature type="compositionally biased region" description="Polar residues" evidence="7">
    <location>
        <begin position="1"/>
        <end position="23"/>
    </location>
</feature>
<dbReference type="CDD" id="cd13901">
    <property type="entry name" value="CuRO_3_MaLCC_like"/>
    <property type="match status" value="1"/>
</dbReference>
<dbReference type="InterPro" id="IPR011706">
    <property type="entry name" value="Cu-oxidase_C"/>
</dbReference>
<dbReference type="Pfam" id="PF07732">
    <property type="entry name" value="Cu-oxidase_3"/>
    <property type="match status" value="1"/>
</dbReference>
<reference evidence="11" key="1">
    <citation type="journal article" date="2020" name="Stud. Mycol.">
        <title>101 Dothideomycetes genomes: a test case for predicting lifestyles and emergence of pathogens.</title>
        <authorList>
            <person name="Haridas S."/>
            <person name="Albert R."/>
            <person name="Binder M."/>
            <person name="Bloem J."/>
            <person name="Labutti K."/>
            <person name="Salamov A."/>
            <person name="Andreopoulos B."/>
            <person name="Baker S."/>
            <person name="Barry K."/>
            <person name="Bills G."/>
            <person name="Bluhm B."/>
            <person name="Cannon C."/>
            <person name="Castanera R."/>
            <person name="Culley D."/>
            <person name="Daum C."/>
            <person name="Ezra D."/>
            <person name="Gonzalez J."/>
            <person name="Henrissat B."/>
            <person name="Kuo A."/>
            <person name="Liang C."/>
            <person name="Lipzen A."/>
            <person name="Lutzoni F."/>
            <person name="Magnuson J."/>
            <person name="Mondo S."/>
            <person name="Nolan M."/>
            <person name="Ohm R."/>
            <person name="Pangilinan J."/>
            <person name="Park H.-J."/>
            <person name="Ramirez L."/>
            <person name="Alfaro M."/>
            <person name="Sun H."/>
            <person name="Tritt A."/>
            <person name="Yoshinaga Y."/>
            <person name="Zwiers L.-H."/>
            <person name="Turgeon B."/>
            <person name="Goodwin S."/>
            <person name="Spatafora J."/>
            <person name="Crous P."/>
            <person name="Grigoriev I."/>
        </authorList>
    </citation>
    <scope>NUCLEOTIDE SEQUENCE</scope>
    <source>
        <strain evidence="11">CBS 119687</strain>
    </source>
</reference>
<organism evidence="11 12">
    <name type="scientific">Dothidotthia symphoricarpi CBS 119687</name>
    <dbReference type="NCBI Taxonomy" id="1392245"/>
    <lineage>
        <taxon>Eukaryota</taxon>
        <taxon>Fungi</taxon>
        <taxon>Dikarya</taxon>
        <taxon>Ascomycota</taxon>
        <taxon>Pezizomycotina</taxon>
        <taxon>Dothideomycetes</taxon>
        <taxon>Pleosporomycetidae</taxon>
        <taxon>Pleosporales</taxon>
        <taxon>Dothidotthiaceae</taxon>
        <taxon>Dothidotthia</taxon>
    </lineage>
</organism>
<sequence length="557" mass="61258">MPYSTGTANSSYTATRISSSDKPTGTPCAGNTAADRSQWCDFSIDTDWYEEAPNTGVTKEYWIEITNMTIGPDGYSRVALGINNTIPGPLLEANWGDTVKIHVLNSLESNGTTIHWHGLRQNYTVQEDGVPSVVQCPDAPGTTHTYTWRATQYGTSWYHSHVALQSWNGVYGPLVIHGPATANYDEELEPIMLSDWSHQTADALANKAAALGPPRLDTGLINGHGTLNGTGSRYQTSMEAGKKYRMRLINGAIDTHFKVSLDNHTMTVIAMDFVPVKPFQIDVLDINMGQRYDVIIEANQAPTDYWFRAIPQASCSNNGNADDIRAIVRYSPSSTADPKSVSWPGNAKDRCMDVAYESLVPHVPHTVVSPIKGDTELAVGLAKTDGLFTWNIALSSMHVSWEMPSLLSIAEGKTDFETNDNVYLLPNANEWIYWVIDTAIPVPHPIHLHGHDFYVLAQAESATWNASVPLNLNNPPRRDVATLPASGYLVIAFLTDNPGAWLMHCHIGWHVAEGLALQFIERQSEIKATLDIDQLSSTCKTWDEYKGVGKVQDDSGV</sequence>
<feature type="domain" description="Plastocyanin-like" evidence="10">
    <location>
        <begin position="65"/>
        <end position="179"/>
    </location>
</feature>
<dbReference type="GeneID" id="54403462"/>
<evidence type="ECO:0000256" key="2">
    <source>
        <dbReference type="ARBA" id="ARBA00022723"/>
    </source>
</evidence>
<protein>
    <submittedName>
        <fullName evidence="11">Multicopper oxidase</fullName>
    </submittedName>
</protein>